<dbReference type="PROSITE" id="PS51257">
    <property type="entry name" value="PROKAR_LIPOPROTEIN"/>
    <property type="match status" value="1"/>
</dbReference>
<dbReference type="RefSeq" id="WP_281779910.1">
    <property type="nucleotide sequence ID" value="NZ_AP027041.1"/>
</dbReference>
<organism evidence="10 11">
    <name type="scientific">Lysobacter auxotrophicus</name>
    <dbReference type="NCBI Taxonomy" id="2992573"/>
    <lineage>
        <taxon>Bacteria</taxon>
        <taxon>Pseudomonadati</taxon>
        <taxon>Pseudomonadota</taxon>
        <taxon>Gammaproteobacteria</taxon>
        <taxon>Lysobacterales</taxon>
        <taxon>Lysobacteraceae</taxon>
        <taxon>Lysobacter</taxon>
    </lineage>
</organism>
<sequence>MNKSPGKACPHGTASLARPLIIAATLALSACATQPATQPAASPMLPAATTPAAAEAVPEIRPGVLAGYLGRDLPNSLALLPAPPKDGSAAFKQDQAVSRASQKLRGTARDTQATSDADLAFPHVAGAFACALGVPVSQEDSPRLYQLLRRSMTDAGLATYAAKDHYRRTRPFVFYKEGTCAPKDEAALRDDGSYPSGHTSIGWMWALVLTQVAPDHADALLVRGRSFGESRLVCNAHWQSDILAGRTIASGTFARLQSNATYQADVAAATREVQSLRAGGKAPGVDCAAEAAALAIPIEGVL</sequence>
<dbReference type="PROSITE" id="PS01157">
    <property type="entry name" value="ACID_PHOSPH_CL_A"/>
    <property type="match status" value="1"/>
</dbReference>
<feature type="domain" description="Phosphatidic acid phosphatase type 2/haloperoxidase" evidence="9">
    <location>
        <begin position="142"/>
        <end position="257"/>
    </location>
</feature>
<gene>
    <name evidence="10" type="ORF">LA521A_32240</name>
</gene>
<evidence type="ECO:0000256" key="6">
    <source>
        <dbReference type="ARBA" id="ARBA00022764"/>
    </source>
</evidence>
<protein>
    <recommendedName>
        <fullName evidence="4">acid phosphatase</fullName>
        <ecNumber evidence="4">3.1.3.2</ecNumber>
    </recommendedName>
</protein>
<evidence type="ECO:0000256" key="2">
    <source>
        <dbReference type="ARBA" id="ARBA00004418"/>
    </source>
</evidence>
<evidence type="ECO:0000256" key="1">
    <source>
        <dbReference type="ARBA" id="ARBA00000032"/>
    </source>
</evidence>
<comment type="similarity">
    <text evidence="3">Belongs to the class A bacterial acid phosphatase family.</text>
</comment>
<dbReference type="SMART" id="SM00014">
    <property type="entry name" value="acidPPc"/>
    <property type="match status" value="1"/>
</dbReference>
<keyword evidence="6" id="KW-0574">Periplasm</keyword>
<comment type="catalytic activity">
    <reaction evidence="1">
        <text>a phosphate monoester + H2O = an alcohol + phosphate</text>
        <dbReference type="Rhea" id="RHEA:15017"/>
        <dbReference type="ChEBI" id="CHEBI:15377"/>
        <dbReference type="ChEBI" id="CHEBI:30879"/>
        <dbReference type="ChEBI" id="CHEBI:43474"/>
        <dbReference type="ChEBI" id="CHEBI:67140"/>
        <dbReference type="EC" id="3.1.3.2"/>
    </reaction>
</comment>
<evidence type="ECO:0000313" key="10">
    <source>
        <dbReference type="EMBL" id="BDU18023.1"/>
    </source>
</evidence>
<keyword evidence="11" id="KW-1185">Reference proteome</keyword>
<dbReference type="InterPro" id="IPR001011">
    <property type="entry name" value="Acid_Pase_classA_bac"/>
</dbReference>
<proteinExistence type="inferred from homology"/>
<dbReference type="PIRSF" id="PIRSF000897">
    <property type="entry name" value="Acid_Ptase_ClsA"/>
    <property type="match status" value="1"/>
</dbReference>
<name>A0ABM8DHC7_9GAMM</name>
<accession>A0ABM8DHC7</accession>
<evidence type="ECO:0000256" key="3">
    <source>
        <dbReference type="ARBA" id="ARBA00009017"/>
    </source>
</evidence>
<dbReference type="Gene3D" id="1.20.144.10">
    <property type="entry name" value="Phosphatidic acid phosphatase type 2/haloperoxidase"/>
    <property type="match status" value="1"/>
</dbReference>
<dbReference type="InterPro" id="IPR000326">
    <property type="entry name" value="PAP2/HPO"/>
</dbReference>
<evidence type="ECO:0000256" key="4">
    <source>
        <dbReference type="ARBA" id="ARBA00012646"/>
    </source>
</evidence>
<dbReference type="CDD" id="cd03397">
    <property type="entry name" value="PAP2_acid_phosphatase"/>
    <property type="match status" value="1"/>
</dbReference>
<evidence type="ECO:0000259" key="9">
    <source>
        <dbReference type="SMART" id="SM00014"/>
    </source>
</evidence>
<reference evidence="10 11" key="1">
    <citation type="journal article" date="2023" name="Int. J. Syst. Evol. Microbiol.">
        <title>Physiological and genomic analyses of cobalamin (vitamin B12)-auxotrophy of Lysobacter auxotrophicus sp. nov., a methionine-auxotrophic chitinolytic bacterium isolated from chitin-treated soil.</title>
        <authorList>
            <person name="Saito A."/>
            <person name="Dohra H."/>
            <person name="Hamada M."/>
            <person name="Moriuchi R."/>
            <person name="Kotsuchibashi Y."/>
            <person name="Mori K."/>
        </authorList>
    </citation>
    <scope>NUCLEOTIDE SEQUENCE [LARGE SCALE GENOMIC DNA]</scope>
    <source>
        <strain evidence="10 11">5-21a</strain>
    </source>
</reference>
<dbReference type="Proteomes" id="UP001317822">
    <property type="component" value="Chromosome"/>
</dbReference>
<keyword evidence="7" id="KW-0378">Hydrolase</keyword>
<dbReference type="SUPFAM" id="SSF48317">
    <property type="entry name" value="Acid phosphatase/Vanadium-dependent haloperoxidase"/>
    <property type="match status" value="1"/>
</dbReference>
<dbReference type="EMBL" id="AP027041">
    <property type="protein sequence ID" value="BDU18023.1"/>
    <property type="molecule type" value="Genomic_DNA"/>
</dbReference>
<dbReference type="InterPro" id="IPR018296">
    <property type="entry name" value="Acid_Pase_classA_bac_CS"/>
</dbReference>
<feature type="signal peptide" evidence="8">
    <location>
        <begin position="1"/>
        <end position="32"/>
    </location>
</feature>
<feature type="chain" id="PRO_5045985949" description="acid phosphatase" evidence="8">
    <location>
        <begin position="33"/>
        <end position="302"/>
    </location>
</feature>
<comment type="subcellular location">
    <subcellularLocation>
        <location evidence="2">Periplasm</location>
    </subcellularLocation>
</comment>
<dbReference type="PRINTS" id="PR00483">
    <property type="entry name" value="BACPHPHTASE"/>
</dbReference>
<dbReference type="InterPro" id="IPR036938">
    <property type="entry name" value="PAP2/HPO_sf"/>
</dbReference>
<evidence type="ECO:0000256" key="8">
    <source>
        <dbReference type="SAM" id="SignalP"/>
    </source>
</evidence>
<keyword evidence="5 8" id="KW-0732">Signal</keyword>
<evidence type="ECO:0000256" key="5">
    <source>
        <dbReference type="ARBA" id="ARBA00022729"/>
    </source>
</evidence>
<evidence type="ECO:0000313" key="11">
    <source>
        <dbReference type="Proteomes" id="UP001317822"/>
    </source>
</evidence>
<dbReference type="EC" id="3.1.3.2" evidence="4"/>
<dbReference type="Pfam" id="PF01569">
    <property type="entry name" value="PAP2"/>
    <property type="match status" value="1"/>
</dbReference>
<evidence type="ECO:0000256" key="7">
    <source>
        <dbReference type="ARBA" id="ARBA00022801"/>
    </source>
</evidence>